<sequence>MAKSSSRQGHRRDLEMQLEQSSRCRLTRLPREAHWLGGPACCRYVVATTGQVKMQ</sequence>
<protein>
    <submittedName>
        <fullName evidence="1">Uncharacterized protein</fullName>
    </submittedName>
</protein>
<dbReference type="Proteomes" id="UP000756346">
    <property type="component" value="Unassembled WGS sequence"/>
</dbReference>
<name>A0A9P8XUV8_9PEZI</name>
<dbReference type="EMBL" id="JAGTJQ010000012">
    <property type="protein sequence ID" value="KAH7016379.1"/>
    <property type="molecule type" value="Genomic_DNA"/>
</dbReference>
<proteinExistence type="predicted"/>
<comment type="caution">
    <text evidence="1">The sequence shown here is derived from an EMBL/GenBank/DDBJ whole genome shotgun (WGS) entry which is preliminary data.</text>
</comment>
<keyword evidence="2" id="KW-1185">Reference proteome</keyword>
<dbReference type="RefSeq" id="XP_046006003.1">
    <property type="nucleotide sequence ID" value="XM_046155680.1"/>
</dbReference>
<evidence type="ECO:0000313" key="2">
    <source>
        <dbReference type="Proteomes" id="UP000756346"/>
    </source>
</evidence>
<evidence type="ECO:0000313" key="1">
    <source>
        <dbReference type="EMBL" id="KAH7016379.1"/>
    </source>
</evidence>
<reference evidence="1" key="1">
    <citation type="journal article" date="2021" name="Nat. Commun.">
        <title>Genetic determinants of endophytism in the Arabidopsis root mycobiome.</title>
        <authorList>
            <person name="Mesny F."/>
            <person name="Miyauchi S."/>
            <person name="Thiergart T."/>
            <person name="Pickel B."/>
            <person name="Atanasova L."/>
            <person name="Karlsson M."/>
            <person name="Huettel B."/>
            <person name="Barry K.W."/>
            <person name="Haridas S."/>
            <person name="Chen C."/>
            <person name="Bauer D."/>
            <person name="Andreopoulos W."/>
            <person name="Pangilinan J."/>
            <person name="LaButti K."/>
            <person name="Riley R."/>
            <person name="Lipzen A."/>
            <person name="Clum A."/>
            <person name="Drula E."/>
            <person name="Henrissat B."/>
            <person name="Kohler A."/>
            <person name="Grigoriev I.V."/>
            <person name="Martin F.M."/>
            <person name="Hacquard S."/>
        </authorList>
    </citation>
    <scope>NUCLEOTIDE SEQUENCE</scope>
    <source>
        <strain evidence="1">MPI-CAGE-CH-0230</strain>
    </source>
</reference>
<dbReference type="AlphaFoldDB" id="A0A9P8XUV8"/>
<dbReference type="GeneID" id="70185226"/>
<accession>A0A9P8XUV8</accession>
<gene>
    <name evidence="1" type="ORF">B0I36DRAFT_337515</name>
</gene>
<organism evidence="1 2">
    <name type="scientific">Microdochium trichocladiopsis</name>
    <dbReference type="NCBI Taxonomy" id="1682393"/>
    <lineage>
        <taxon>Eukaryota</taxon>
        <taxon>Fungi</taxon>
        <taxon>Dikarya</taxon>
        <taxon>Ascomycota</taxon>
        <taxon>Pezizomycotina</taxon>
        <taxon>Sordariomycetes</taxon>
        <taxon>Xylariomycetidae</taxon>
        <taxon>Xylariales</taxon>
        <taxon>Microdochiaceae</taxon>
        <taxon>Microdochium</taxon>
    </lineage>
</organism>